<comment type="cofactor">
    <cofactor evidence="1">
        <name>Mn(2+)</name>
        <dbReference type="ChEBI" id="CHEBI:29035"/>
    </cofactor>
</comment>
<keyword evidence="7" id="KW-0464">Manganese</keyword>
<dbReference type="AlphaFoldDB" id="A0A381RC77"/>
<dbReference type="InterPro" id="IPR005995">
    <property type="entry name" value="Pgm_bpd_ind"/>
</dbReference>
<evidence type="ECO:0000256" key="6">
    <source>
        <dbReference type="ARBA" id="ARBA00023152"/>
    </source>
</evidence>
<evidence type="ECO:0000259" key="10">
    <source>
        <dbReference type="Pfam" id="PF06415"/>
    </source>
</evidence>
<dbReference type="PANTHER" id="PTHR31637:SF0">
    <property type="entry name" value="2,3-BISPHOSPHOGLYCERATE-INDEPENDENT PHOSPHOGLYCERATE MUTASE"/>
    <property type="match status" value="1"/>
</dbReference>
<evidence type="ECO:0000256" key="3">
    <source>
        <dbReference type="ARBA" id="ARBA00008819"/>
    </source>
</evidence>
<sequence length="520" mass="56689">MRKVLLIILDGWGHSDFKGSPTPGNAIEFASVPHFRELYDHCPRTRLACSGVDVGLPADQMGNSEVGHLNLGGGRIVPQDLARIDKAIADGVLADHLGLEILVAGLRQSGGALHIAGLLSDGGVHSHIRHFAAVLNLLPSDIPVRLHCFMDGRDASPQAGTDYVKEIGQLCTKGTDWAVASVIGRYWAMDRDNRWDRTRRAYELIVNGQAENWTDSPDFLEESYALSVTDEFIEPTGIRGVGEAGISEADALLLMNFRADRMRQLTSVMTLNNFDAFKREGAIPGRVVTMAEYDPALPVSVAFPLERLEACLSELISQEGHQQLKTAETEKYAHVTYFFNGGEEPPFDGEDRILVPSPKVATYDLQPEMSARPVANVVTEAIRDGRHDFILVNFANPDMVGHTGSIQAAIEAVEVVDSCLGELIHSVADHPDWVALVTADHGNAEKMLNDNGDVHTAHTVEPVDFIVFDPRDAAHELEGPGRLADVAPTVLHFMGISFPEQMTGKNLVTTSRRDDPDMGA</sequence>
<feature type="domain" description="BPG-independent PGAM N-terminal" evidence="10">
    <location>
        <begin position="84"/>
        <end position="294"/>
    </location>
</feature>
<dbReference type="SUPFAM" id="SSF53649">
    <property type="entry name" value="Alkaline phosphatase-like"/>
    <property type="match status" value="1"/>
</dbReference>
<evidence type="ECO:0000256" key="7">
    <source>
        <dbReference type="ARBA" id="ARBA00023211"/>
    </source>
</evidence>
<organism evidence="11">
    <name type="scientific">marine metagenome</name>
    <dbReference type="NCBI Taxonomy" id="408172"/>
    <lineage>
        <taxon>unclassified sequences</taxon>
        <taxon>metagenomes</taxon>
        <taxon>ecological metagenomes</taxon>
    </lineage>
</organism>
<evidence type="ECO:0000256" key="4">
    <source>
        <dbReference type="ARBA" id="ARBA00012026"/>
    </source>
</evidence>
<evidence type="ECO:0000259" key="9">
    <source>
        <dbReference type="Pfam" id="PF01676"/>
    </source>
</evidence>
<dbReference type="CDD" id="cd16010">
    <property type="entry name" value="iPGM"/>
    <property type="match status" value="1"/>
</dbReference>
<dbReference type="FunFam" id="3.40.1450.10:FF:000002">
    <property type="entry name" value="2,3-bisphosphoglycerate-independent phosphoglycerate mutase"/>
    <property type="match status" value="1"/>
</dbReference>
<dbReference type="InterPro" id="IPR017850">
    <property type="entry name" value="Alkaline_phosphatase_core_sf"/>
</dbReference>
<dbReference type="GO" id="GO:0030145">
    <property type="term" value="F:manganese ion binding"/>
    <property type="evidence" value="ECO:0007669"/>
    <property type="project" value="InterPro"/>
</dbReference>
<dbReference type="Gene3D" id="3.40.720.10">
    <property type="entry name" value="Alkaline Phosphatase, subunit A"/>
    <property type="match status" value="1"/>
</dbReference>
<gene>
    <name evidence="11" type="ORF">METZ01_LOCUS42055</name>
</gene>
<dbReference type="EMBL" id="UINC01001809">
    <property type="protein sequence ID" value="SUZ89201.1"/>
    <property type="molecule type" value="Genomic_DNA"/>
</dbReference>
<feature type="domain" description="Metalloenzyme" evidence="9">
    <location>
        <begin position="3"/>
        <end position="496"/>
    </location>
</feature>
<dbReference type="GO" id="GO:0005829">
    <property type="term" value="C:cytosol"/>
    <property type="evidence" value="ECO:0007669"/>
    <property type="project" value="TreeGrafter"/>
</dbReference>
<evidence type="ECO:0000256" key="8">
    <source>
        <dbReference type="ARBA" id="ARBA00023235"/>
    </source>
</evidence>
<proteinExistence type="inferred from homology"/>
<name>A0A381RC77_9ZZZZ</name>
<dbReference type="GO" id="GO:0004619">
    <property type="term" value="F:phosphoglycerate mutase activity"/>
    <property type="evidence" value="ECO:0007669"/>
    <property type="project" value="UniProtKB-EC"/>
</dbReference>
<evidence type="ECO:0000256" key="2">
    <source>
        <dbReference type="ARBA" id="ARBA00004798"/>
    </source>
</evidence>
<keyword evidence="8" id="KW-0413">Isomerase</keyword>
<keyword evidence="5" id="KW-0479">Metal-binding</keyword>
<dbReference type="InterPro" id="IPR006124">
    <property type="entry name" value="Metalloenzyme"/>
</dbReference>
<dbReference type="InterPro" id="IPR011258">
    <property type="entry name" value="BPG-indep_PGM_N"/>
</dbReference>
<protein>
    <recommendedName>
        <fullName evidence="4">phosphoglycerate mutase (2,3-diphosphoglycerate-independent)</fullName>
        <ecNumber evidence="4">5.4.2.12</ecNumber>
    </recommendedName>
</protein>
<accession>A0A381RC77</accession>
<dbReference type="EC" id="5.4.2.12" evidence="4"/>
<dbReference type="Gene3D" id="3.40.1450.10">
    <property type="entry name" value="BPG-independent phosphoglycerate mutase, domain B"/>
    <property type="match status" value="1"/>
</dbReference>
<dbReference type="HAMAP" id="MF_01038">
    <property type="entry name" value="GpmI"/>
    <property type="match status" value="1"/>
</dbReference>
<comment type="similarity">
    <text evidence="3">Belongs to the BPG-independent phosphoglycerate mutase family.</text>
</comment>
<dbReference type="PIRSF" id="PIRSF001492">
    <property type="entry name" value="IPGAM"/>
    <property type="match status" value="1"/>
</dbReference>
<dbReference type="Pfam" id="PF01676">
    <property type="entry name" value="Metalloenzyme"/>
    <property type="match status" value="1"/>
</dbReference>
<dbReference type="SUPFAM" id="SSF64158">
    <property type="entry name" value="2,3-Bisphosphoglycerate-independent phosphoglycerate mutase, substrate-binding domain"/>
    <property type="match status" value="1"/>
</dbReference>
<keyword evidence="6" id="KW-0324">Glycolysis</keyword>
<dbReference type="GO" id="GO:0006096">
    <property type="term" value="P:glycolytic process"/>
    <property type="evidence" value="ECO:0007669"/>
    <property type="project" value="UniProtKB-UniPathway"/>
</dbReference>
<dbReference type="UniPathway" id="UPA00109">
    <property type="reaction ID" value="UER00186"/>
</dbReference>
<reference evidence="11" key="1">
    <citation type="submission" date="2018-05" db="EMBL/GenBank/DDBJ databases">
        <authorList>
            <person name="Lanie J.A."/>
            <person name="Ng W.-L."/>
            <person name="Kazmierczak K.M."/>
            <person name="Andrzejewski T.M."/>
            <person name="Davidsen T.M."/>
            <person name="Wayne K.J."/>
            <person name="Tettelin H."/>
            <person name="Glass J.I."/>
            <person name="Rusch D."/>
            <person name="Podicherti R."/>
            <person name="Tsui H.-C.T."/>
            <person name="Winkler M.E."/>
        </authorList>
    </citation>
    <scope>NUCLEOTIDE SEQUENCE</scope>
</reference>
<dbReference type="GO" id="GO:0006007">
    <property type="term" value="P:glucose catabolic process"/>
    <property type="evidence" value="ECO:0007669"/>
    <property type="project" value="InterPro"/>
</dbReference>
<evidence type="ECO:0000313" key="11">
    <source>
        <dbReference type="EMBL" id="SUZ89201.1"/>
    </source>
</evidence>
<dbReference type="InterPro" id="IPR036646">
    <property type="entry name" value="PGAM_B_sf"/>
</dbReference>
<evidence type="ECO:0000256" key="5">
    <source>
        <dbReference type="ARBA" id="ARBA00022723"/>
    </source>
</evidence>
<evidence type="ECO:0000256" key="1">
    <source>
        <dbReference type="ARBA" id="ARBA00001936"/>
    </source>
</evidence>
<dbReference type="NCBIfam" id="TIGR01307">
    <property type="entry name" value="pgm_bpd_ind"/>
    <property type="match status" value="1"/>
</dbReference>
<comment type="pathway">
    <text evidence="2">Carbohydrate degradation; glycolysis; pyruvate from D-glyceraldehyde 3-phosphate: step 3/5.</text>
</comment>
<dbReference type="Pfam" id="PF06415">
    <property type="entry name" value="iPGM_N"/>
    <property type="match status" value="1"/>
</dbReference>
<dbReference type="PANTHER" id="PTHR31637">
    <property type="entry name" value="2,3-BISPHOSPHOGLYCERATE-INDEPENDENT PHOSPHOGLYCERATE MUTASE"/>
    <property type="match status" value="1"/>
</dbReference>